<dbReference type="InterPro" id="IPR020845">
    <property type="entry name" value="AMP-binding_CS"/>
</dbReference>
<dbReference type="CDD" id="cd05911">
    <property type="entry name" value="Firefly_Luc_like"/>
    <property type="match status" value="2"/>
</dbReference>
<evidence type="ECO:0000313" key="14">
    <source>
        <dbReference type="Proteomes" id="UP001175271"/>
    </source>
</evidence>
<evidence type="ECO:0000256" key="3">
    <source>
        <dbReference type="ARBA" id="ARBA00012532"/>
    </source>
</evidence>
<dbReference type="Gene3D" id="3.30.300.30">
    <property type="match status" value="2"/>
</dbReference>
<evidence type="ECO:0000256" key="4">
    <source>
        <dbReference type="ARBA" id="ARBA00019043"/>
    </source>
</evidence>
<dbReference type="FunFam" id="3.30.300.30:FF:000007">
    <property type="entry name" value="4-coumarate--CoA ligase 2"/>
    <property type="match status" value="2"/>
</dbReference>
<evidence type="ECO:0000256" key="9">
    <source>
        <dbReference type="ARBA" id="ARBA00023262"/>
    </source>
</evidence>
<dbReference type="FunFam" id="3.40.50.12780:FF:000003">
    <property type="entry name" value="Long-chain-fatty-acid--CoA ligase FadD"/>
    <property type="match status" value="2"/>
</dbReference>
<dbReference type="GO" id="GO:0005524">
    <property type="term" value="F:ATP binding"/>
    <property type="evidence" value="ECO:0007669"/>
    <property type="project" value="UniProtKB-KW"/>
</dbReference>
<sequence>MTTNGFEYPQEPFHIHILRDIWSHHLENPRRAAFINAEDDTDFITFGELHQVVYSIANFLTQNGIKKGDITSVALPNSWHYAAIFLGVVAVGGATSGVSPAATEFELNRQFGDSASSVIVTDTEHLSKIQAAAKTLSHVKMIIVIDAKDGDTYGPNIKRWIDVVGCEPVFDLYSVHFDLDNDLIALPYSSGTTGVPKGVMLTHRNYNYLLAAMMKHSADHIFPYIYQGVTFRKEYGIAFLPFYHAYGFYLLSGSLSRGVTELIMKRFNFELALKLVSKYKVRGLGTVPAIMVLLAKSPLVDKYDLSSLRALSSGGAPLSKSLCDEVLKRLPNVITVLQGYGMTEMTCASHAAKLDGDHQFGSVGQVIPGTEYKIVNISDGRTCKMGEQGELWVRGPQIMKGYFGRPKETAEALDKDGWLHTGDVVYEDKSGNLFICDRIKELIKVSAYQVPPAELEGILLTHPNVADAAVVGIPDQKYGELPRAYVVLKNKKESLQEIADYVKGKVSHYKELKGGVESVDVLPRTPAGKVMRRILKEDYIKNYVNKSKLHFDMPIKSEFQSVKVADSSFSETVLDVVWKNAVEQPNKAAFISAEDPSDVVTYLDLYTKTLSICAFLEQRHFGHGDMACVVLSNCWEYYAIFLGVATQGGGMSGASYLFTDYELERQFKDSQSKIVFCGDDSLERVLKAAKSCPKIQTVVVLSKKGTKKEYPFGVVNFNDVLLTQPNLHRHKIDHDLERDILILPYSRQEKRGTTGSPKGVMLSHKNFGTMVNILMAHVDREITPHIAKDFDWHSEHSILFLPFYHIYGFGVVNNVILRGSTGVIMSHFDPEVFFRSIENFKIRLLMVVPPILVLMAKHPLVKKYDLSSVSFLLSGAAPAGKDLCEEVMRRHPNIKHIVQGYGMTEVSMATHFPVITNDPKYGSAGKLASNLQMKIVDPETRKEVPNGERGEICISGPTIMMGYLNRPQATAETIDDDGWLRTGDIGYVDHDGYLFIVDRLKELIKVKGLQVPPAELEDLLLTHPLIQDAAVIGIPDEKDGEHPLAFIVRANESLTEEEVKEFVKSRVAHYKQLKGGVHFIPQIPKSAAGKILRRFLRDEAETLQKVVAGKQSKL</sequence>
<keyword evidence="6" id="KW-0067">ATP-binding</keyword>
<evidence type="ECO:0000256" key="6">
    <source>
        <dbReference type="ARBA" id="ARBA00022840"/>
    </source>
</evidence>
<feature type="domain" description="AMP-binding enzyme C-terminal" evidence="12">
    <location>
        <begin position="454"/>
        <end position="529"/>
    </location>
</feature>
<dbReference type="Proteomes" id="UP001175271">
    <property type="component" value="Unassembled WGS sequence"/>
</dbReference>
<evidence type="ECO:0000256" key="8">
    <source>
        <dbReference type="ARBA" id="ARBA00023223"/>
    </source>
</evidence>
<dbReference type="PANTHER" id="PTHR24096:SF422">
    <property type="entry name" value="BCDNA.GH02901"/>
    <property type="match status" value="1"/>
</dbReference>
<gene>
    <name evidence="13" type="ORF">QR680_000792</name>
</gene>
<accession>A0AA39GWP4</accession>
<proteinExistence type="inferred from homology"/>
<evidence type="ECO:0000313" key="13">
    <source>
        <dbReference type="EMBL" id="KAK0394526.1"/>
    </source>
</evidence>
<protein>
    <recommendedName>
        <fullName evidence="4">Luciferin 4-monooxygenase</fullName>
        <ecNumber evidence="3">1.13.12.7</ecNumber>
    </recommendedName>
</protein>
<evidence type="ECO:0000259" key="11">
    <source>
        <dbReference type="Pfam" id="PF00501"/>
    </source>
</evidence>
<dbReference type="GO" id="GO:0016405">
    <property type="term" value="F:CoA-ligase activity"/>
    <property type="evidence" value="ECO:0007669"/>
    <property type="project" value="TreeGrafter"/>
</dbReference>
<keyword evidence="14" id="KW-1185">Reference proteome</keyword>
<comment type="catalytic activity">
    <reaction evidence="10">
        <text>firefly D-luciferin + ATP + O2 = firefly oxyluciferin + hnu + AMP + CO2 + diphosphate</text>
        <dbReference type="Rhea" id="RHEA:10732"/>
        <dbReference type="ChEBI" id="CHEBI:15379"/>
        <dbReference type="ChEBI" id="CHEBI:16526"/>
        <dbReference type="ChEBI" id="CHEBI:16792"/>
        <dbReference type="ChEBI" id="CHEBI:30212"/>
        <dbReference type="ChEBI" id="CHEBI:30616"/>
        <dbReference type="ChEBI" id="CHEBI:33019"/>
        <dbReference type="ChEBI" id="CHEBI:58038"/>
        <dbReference type="ChEBI" id="CHEBI:456215"/>
        <dbReference type="EC" id="1.13.12.7"/>
    </reaction>
</comment>
<dbReference type="GO" id="GO:0008218">
    <property type="term" value="P:bioluminescence"/>
    <property type="evidence" value="ECO:0007669"/>
    <property type="project" value="UniProtKB-KW"/>
</dbReference>
<comment type="similarity">
    <text evidence="2">Belongs to the ATP-dependent AMP-binding enzyme family.</text>
</comment>
<dbReference type="InterPro" id="IPR025110">
    <property type="entry name" value="AMP-bd_C"/>
</dbReference>
<evidence type="ECO:0000256" key="5">
    <source>
        <dbReference type="ARBA" id="ARBA00022741"/>
    </source>
</evidence>
<dbReference type="Pfam" id="PF13193">
    <property type="entry name" value="AMP-binding_C"/>
    <property type="match status" value="2"/>
</dbReference>
<dbReference type="EMBL" id="JAUCMV010000005">
    <property type="protein sequence ID" value="KAK0394526.1"/>
    <property type="molecule type" value="Genomic_DNA"/>
</dbReference>
<dbReference type="Gene3D" id="3.40.50.980">
    <property type="match status" value="4"/>
</dbReference>
<feature type="domain" description="AMP-dependent synthetase/ligase" evidence="11">
    <location>
        <begin position="578"/>
        <end position="964"/>
    </location>
</feature>
<comment type="caution">
    <text evidence="13">The sequence shown here is derived from an EMBL/GenBank/DDBJ whole genome shotgun (WGS) entry which is preliminary data.</text>
</comment>
<dbReference type="GO" id="GO:0005777">
    <property type="term" value="C:peroxisome"/>
    <property type="evidence" value="ECO:0007669"/>
    <property type="project" value="UniProtKB-SubCell"/>
</dbReference>
<dbReference type="Pfam" id="PF00501">
    <property type="entry name" value="AMP-binding"/>
    <property type="match status" value="2"/>
</dbReference>
<keyword evidence="8" id="KW-0455">Luminescence</keyword>
<name>A0AA39GWP4_9BILA</name>
<evidence type="ECO:0000256" key="1">
    <source>
        <dbReference type="ARBA" id="ARBA00004275"/>
    </source>
</evidence>
<organism evidence="13 14">
    <name type="scientific">Steinernema hermaphroditum</name>
    <dbReference type="NCBI Taxonomy" id="289476"/>
    <lineage>
        <taxon>Eukaryota</taxon>
        <taxon>Metazoa</taxon>
        <taxon>Ecdysozoa</taxon>
        <taxon>Nematoda</taxon>
        <taxon>Chromadorea</taxon>
        <taxon>Rhabditida</taxon>
        <taxon>Tylenchina</taxon>
        <taxon>Panagrolaimomorpha</taxon>
        <taxon>Strongyloidoidea</taxon>
        <taxon>Steinernematidae</taxon>
        <taxon>Steinernema</taxon>
    </lineage>
</organism>
<evidence type="ECO:0000256" key="2">
    <source>
        <dbReference type="ARBA" id="ARBA00006432"/>
    </source>
</evidence>
<keyword evidence="9" id="KW-0599">Photoprotein</keyword>
<keyword evidence="7" id="KW-0576">Peroxisome</keyword>
<feature type="domain" description="AMP-dependent synthetase/ligase" evidence="11">
    <location>
        <begin position="27"/>
        <end position="403"/>
    </location>
</feature>
<dbReference type="InterPro" id="IPR045851">
    <property type="entry name" value="AMP-bd_C_sf"/>
</dbReference>
<comment type="subcellular location">
    <subcellularLocation>
        <location evidence="1">Peroxisome</location>
    </subcellularLocation>
</comment>
<evidence type="ECO:0000259" key="12">
    <source>
        <dbReference type="Pfam" id="PF13193"/>
    </source>
</evidence>
<reference evidence="13" key="1">
    <citation type="submission" date="2023-06" db="EMBL/GenBank/DDBJ databases">
        <title>Genomic analysis of the entomopathogenic nematode Steinernema hermaphroditum.</title>
        <authorList>
            <person name="Schwarz E.M."/>
            <person name="Heppert J.K."/>
            <person name="Baniya A."/>
            <person name="Schwartz H.T."/>
            <person name="Tan C.-H."/>
            <person name="Antoshechkin I."/>
            <person name="Sternberg P.W."/>
            <person name="Goodrich-Blair H."/>
            <person name="Dillman A.R."/>
        </authorList>
    </citation>
    <scope>NUCLEOTIDE SEQUENCE</scope>
    <source>
        <strain evidence="13">PS9179</strain>
        <tissue evidence="13">Whole animal</tissue>
    </source>
</reference>
<dbReference type="SUPFAM" id="SSF56801">
    <property type="entry name" value="Acetyl-CoA synthetase-like"/>
    <property type="match status" value="2"/>
</dbReference>
<dbReference type="AlphaFoldDB" id="A0AA39GWP4"/>
<dbReference type="EC" id="1.13.12.7" evidence="3"/>
<dbReference type="PROSITE" id="PS00455">
    <property type="entry name" value="AMP_BINDING"/>
    <property type="match status" value="1"/>
</dbReference>
<dbReference type="InterPro" id="IPR000873">
    <property type="entry name" value="AMP-dep_synth/lig_dom"/>
</dbReference>
<dbReference type="PANTHER" id="PTHR24096">
    <property type="entry name" value="LONG-CHAIN-FATTY-ACID--COA LIGASE"/>
    <property type="match status" value="1"/>
</dbReference>
<dbReference type="Gene3D" id="2.30.38.10">
    <property type="entry name" value="Luciferase, Domain 3"/>
    <property type="match status" value="2"/>
</dbReference>
<keyword evidence="5" id="KW-0547">Nucleotide-binding</keyword>
<feature type="domain" description="AMP-binding enzyme C-terminal" evidence="12">
    <location>
        <begin position="1015"/>
        <end position="1090"/>
    </location>
</feature>
<evidence type="ECO:0000256" key="10">
    <source>
        <dbReference type="ARBA" id="ARBA00048497"/>
    </source>
</evidence>
<evidence type="ECO:0000256" key="7">
    <source>
        <dbReference type="ARBA" id="ARBA00023140"/>
    </source>
</evidence>